<dbReference type="InterPro" id="IPR016177">
    <property type="entry name" value="DNA-bd_dom_sf"/>
</dbReference>
<feature type="compositionally biased region" description="Basic and acidic residues" evidence="7">
    <location>
        <begin position="1"/>
        <end position="25"/>
    </location>
</feature>
<dbReference type="InterPro" id="IPR036955">
    <property type="entry name" value="AP2/ERF_dom_sf"/>
</dbReference>
<organism evidence="9 10">
    <name type="scientific">Deinandra increscens subsp. villosa</name>
    <dbReference type="NCBI Taxonomy" id="3103831"/>
    <lineage>
        <taxon>Eukaryota</taxon>
        <taxon>Viridiplantae</taxon>
        <taxon>Streptophyta</taxon>
        <taxon>Embryophyta</taxon>
        <taxon>Tracheophyta</taxon>
        <taxon>Spermatophyta</taxon>
        <taxon>Magnoliopsida</taxon>
        <taxon>eudicotyledons</taxon>
        <taxon>Gunneridae</taxon>
        <taxon>Pentapetalae</taxon>
        <taxon>asterids</taxon>
        <taxon>campanulids</taxon>
        <taxon>Asterales</taxon>
        <taxon>Asteraceae</taxon>
        <taxon>Asteroideae</taxon>
        <taxon>Heliantheae alliance</taxon>
        <taxon>Madieae</taxon>
        <taxon>Madiinae</taxon>
        <taxon>Deinandra</taxon>
    </lineage>
</organism>
<keyword evidence="3" id="KW-0805">Transcription regulation</keyword>
<dbReference type="GO" id="GO:0003677">
    <property type="term" value="F:DNA binding"/>
    <property type="evidence" value="ECO:0007669"/>
    <property type="project" value="UniProtKB-KW"/>
</dbReference>
<evidence type="ECO:0000256" key="7">
    <source>
        <dbReference type="SAM" id="MobiDB-lite"/>
    </source>
</evidence>
<feature type="compositionally biased region" description="Low complexity" evidence="7">
    <location>
        <begin position="183"/>
        <end position="203"/>
    </location>
</feature>
<keyword evidence="2" id="KW-0611">Plant defense</keyword>
<dbReference type="AlphaFoldDB" id="A0AAP0GM70"/>
<feature type="region of interest" description="Disordered" evidence="7">
    <location>
        <begin position="1"/>
        <end position="62"/>
    </location>
</feature>
<dbReference type="GO" id="GO:0003700">
    <property type="term" value="F:DNA-binding transcription factor activity"/>
    <property type="evidence" value="ECO:0007669"/>
    <property type="project" value="InterPro"/>
</dbReference>
<dbReference type="SUPFAM" id="SSF54171">
    <property type="entry name" value="DNA-binding domain"/>
    <property type="match status" value="1"/>
</dbReference>
<accession>A0AAP0GM70</accession>
<evidence type="ECO:0000256" key="6">
    <source>
        <dbReference type="ARBA" id="ARBA00023242"/>
    </source>
</evidence>
<evidence type="ECO:0000256" key="4">
    <source>
        <dbReference type="ARBA" id="ARBA00023125"/>
    </source>
</evidence>
<gene>
    <name evidence="9" type="ORF">SSX86_029295</name>
</gene>
<dbReference type="CDD" id="cd00018">
    <property type="entry name" value="AP2"/>
    <property type="match status" value="1"/>
</dbReference>
<evidence type="ECO:0000313" key="9">
    <source>
        <dbReference type="EMBL" id="KAK9052665.1"/>
    </source>
</evidence>
<comment type="subcellular location">
    <subcellularLocation>
        <location evidence="1">Nucleus</location>
    </subcellularLocation>
</comment>
<keyword evidence="10" id="KW-1185">Reference proteome</keyword>
<dbReference type="PANTHER" id="PTHR31190:SF218">
    <property type="entry name" value="GENOME ASSEMBLY, CHROMOSOME: A02"/>
    <property type="match status" value="1"/>
</dbReference>
<dbReference type="InterPro" id="IPR001471">
    <property type="entry name" value="AP2/ERF_dom"/>
</dbReference>
<protein>
    <recommendedName>
        <fullName evidence="8">AP2/ERF domain-containing protein</fullName>
    </recommendedName>
</protein>
<dbReference type="GO" id="GO:0006952">
    <property type="term" value="P:defense response"/>
    <property type="evidence" value="ECO:0007669"/>
    <property type="project" value="UniProtKB-KW"/>
</dbReference>
<feature type="domain" description="AP2/ERF" evidence="8">
    <location>
        <begin position="112"/>
        <end position="169"/>
    </location>
</feature>
<evidence type="ECO:0000313" key="10">
    <source>
        <dbReference type="Proteomes" id="UP001408789"/>
    </source>
</evidence>
<sequence>MDNRERFLWEQKLEREAKEIVINKQEEEEEEENRDSESQSSGYGDEYNLHPNFHPRHQIVGATPTDDVYGGFVNQYSTSLPPPSMMIAPRLQNQPPITPPDHRQRETAMKRHYRGVRQRPWGKWAAEIRDPNKGARVWLGTFETAEGAALAYDQAALKFKGSKAKLNFPERVIHGHPDLRYLPPTTTTTTTTQPPAATTSSQPRNPPSPQPLATIYPDLLQYAQLLSSNDTQMRDFTSALNYPHNIINTGEASTPQQQYSDHYASCQLSDSQTAVGSSSSSSSMSYHQPNYISDPVLTSDLNWEEWKDAFDHPNRNS</sequence>
<reference evidence="9 10" key="1">
    <citation type="submission" date="2024-04" db="EMBL/GenBank/DDBJ databases">
        <title>The reference genome of an endangered Asteraceae, Deinandra increscens subsp. villosa, native to the Central Coast of California.</title>
        <authorList>
            <person name="Guilliams M."/>
            <person name="Hasenstab-Lehman K."/>
            <person name="Meyer R."/>
            <person name="Mcevoy S."/>
        </authorList>
    </citation>
    <scope>NUCLEOTIDE SEQUENCE [LARGE SCALE GENOMIC DNA]</scope>
    <source>
        <tissue evidence="9">Leaf</tissue>
    </source>
</reference>
<dbReference type="PROSITE" id="PS51032">
    <property type="entry name" value="AP2_ERF"/>
    <property type="match status" value="1"/>
</dbReference>
<dbReference type="Pfam" id="PF00847">
    <property type="entry name" value="AP2"/>
    <property type="match status" value="1"/>
</dbReference>
<dbReference type="SMART" id="SM00380">
    <property type="entry name" value="AP2"/>
    <property type="match status" value="1"/>
</dbReference>
<feature type="region of interest" description="Disordered" evidence="7">
    <location>
        <begin position="175"/>
        <end position="213"/>
    </location>
</feature>
<dbReference type="InterPro" id="IPR044808">
    <property type="entry name" value="ERF_plant"/>
</dbReference>
<comment type="caution">
    <text evidence="9">The sequence shown here is derived from an EMBL/GenBank/DDBJ whole genome shotgun (WGS) entry which is preliminary data.</text>
</comment>
<evidence type="ECO:0000256" key="2">
    <source>
        <dbReference type="ARBA" id="ARBA00022821"/>
    </source>
</evidence>
<proteinExistence type="predicted"/>
<evidence type="ECO:0000256" key="3">
    <source>
        <dbReference type="ARBA" id="ARBA00023015"/>
    </source>
</evidence>
<dbReference type="FunFam" id="3.30.730.10:FF:000001">
    <property type="entry name" value="Ethylene-responsive transcription factor 2"/>
    <property type="match status" value="1"/>
</dbReference>
<keyword evidence="5" id="KW-0804">Transcription</keyword>
<evidence type="ECO:0000256" key="1">
    <source>
        <dbReference type="ARBA" id="ARBA00004123"/>
    </source>
</evidence>
<dbReference type="GO" id="GO:0009873">
    <property type="term" value="P:ethylene-activated signaling pathway"/>
    <property type="evidence" value="ECO:0007669"/>
    <property type="project" value="InterPro"/>
</dbReference>
<keyword evidence="6" id="KW-0539">Nucleus</keyword>
<feature type="region of interest" description="Disordered" evidence="7">
    <location>
        <begin position="272"/>
        <end position="291"/>
    </location>
</feature>
<keyword evidence="4" id="KW-0238">DNA-binding</keyword>
<dbReference type="EMBL" id="JBCNJP010000027">
    <property type="protein sequence ID" value="KAK9052665.1"/>
    <property type="molecule type" value="Genomic_DNA"/>
</dbReference>
<dbReference type="Proteomes" id="UP001408789">
    <property type="component" value="Unassembled WGS sequence"/>
</dbReference>
<dbReference type="Gene3D" id="3.30.730.10">
    <property type="entry name" value="AP2/ERF domain"/>
    <property type="match status" value="1"/>
</dbReference>
<dbReference type="PANTHER" id="PTHR31190">
    <property type="entry name" value="DNA-BINDING DOMAIN"/>
    <property type="match status" value="1"/>
</dbReference>
<dbReference type="PRINTS" id="PR00367">
    <property type="entry name" value="ETHRSPELEMNT"/>
</dbReference>
<dbReference type="GO" id="GO:0005634">
    <property type="term" value="C:nucleus"/>
    <property type="evidence" value="ECO:0007669"/>
    <property type="project" value="UniProtKB-SubCell"/>
</dbReference>
<name>A0AAP0GM70_9ASTR</name>
<evidence type="ECO:0000256" key="5">
    <source>
        <dbReference type="ARBA" id="ARBA00023163"/>
    </source>
</evidence>
<evidence type="ECO:0000259" key="8">
    <source>
        <dbReference type="PROSITE" id="PS51032"/>
    </source>
</evidence>